<dbReference type="RefSeq" id="WP_275306198.1">
    <property type="nucleotide sequence ID" value="NZ_CP095749.1"/>
</dbReference>
<organism evidence="2 3">
    <name type="scientific">Streptomyces yunnanensis</name>
    <dbReference type="NCBI Taxonomy" id="156453"/>
    <lineage>
        <taxon>Bacteria</taxon>
        <taxon>Bacillati</taxon>
        <taxon>Actinomycetota</taxon>
        <taxon>Actinomycetes</taxon>
        <taxon>Kitasatosporales</taxon>
        <taxon>Streptomycetaceae</taxon>
        <taxon>Streptomyces</taxon>
    </lineage>
</organism>
<sequence>MKTAEAEMHADPAMASTTGRPARPNGEDRRLGAPTTPARTPVDFPPDVDLGDAGFPDAGFPGADSPEADDPEPDCPDVNDSFPGVMSSTVPGRTINKKQ</sequence>
<protein>
    <submittedName>
        <fullName evidence="2">Uncharacterized protein</fullName>
    </submittedName>
</protein>
<feature type="compositionally biased region" description="Acidic residues" evidence="1">
    <location>
        <begin position="66"/>
        <end position="77"/>
    </location>
</feature>
<feature type="region of interest" description="Disordered" evidence="1">
    <location>
        <begin position="1"/>
        <end position="99"/>
    </location>
</feature>
<evidence type="ECO:0000256" key="1">
    <source>
        <dbReference type="SAM" id="MobiDB-lite"/>
    </source>
</evidence>
<proteinExistence type="predicted"/>
<keyword evidence="3" id="KW-1185">Reference proteome</keyword>
<gene>
    <name evidence="2" type="ORF">MOV08_03670</name>
</gene>
<reference evidence="2 3" key="1">
    <citation type="submission" date="2022-03" db="EMBL/GenBank/DDBJ databases">
        <title>Streptomyces yunnanensis P86,complete genome.</title>
        <authorList>
            <person name="Chen S."/>
            <person name="Zhang Q."/>
        </authorList>
    </citation>
    <scope>NUCLEOTIDE SEQUENCE [LARGE SCALE GENOMIC DNA]</scope>
    <source>
        <strain evidence="2 3">P86</strain>
    </source>
</reference>
<dbReference type="EMBL" id="CP095749">
    <property type="protein sequence ID" value="WEB38491.1"/>
    <property type="molecule type" value="Genomic_DNA"/>
</dbReference>
<accession>A0ABY8A150</accession>
<feature type="compositionally biased region" description="Basic and acidic residues" evidence="1">
    <location>
        <begin position="1"/>
        <end position="10"/>
    </location>
</feature>
<evidence type="ECO:0000313" key="2">
    <source>
        <dbReference type="EMBL" id="WEB38491.1"/>
    </source>
</evidence>
<name>A0ABY8A150_9ACTN</name>
<dbReference type="Proteomes" id="UP001218629">
    <property type="component" value="Chromosome"/>
</dbReference>
<evidence type="ECO:0000313" key="3">
    <source>
        <dbReference type="Proteomes" id="UP001218629"/>
    </source>
</evidence>